<dbReference type="Gene3D" id="3.40.190.170">
    <property type="entry name" value="Bacterial extracellular solute-binding protein, family 7"/>
    <property type="match status" value="1"/>
</dbReference>
<evidence type="ECO:0000313" key="4">
    <source>
        <dbReference type="EMBL" id="ABI57283.1"/>
    </source>
</evidence>
<dbReference type="PANTHER" id="PTHR33376">
    <property type="match status" value="1"/>
</dbReference>
<evidence type="ECO:0000256" key="2">
    <source>
        <dbReference type="ARBA" id="ARBA00022448"/>
    </source>
</evidence>
<evidence type="ECO:0000256" key="1">
    <source>
        <dbReference type="ARBA" id="ARBA00009023"/>
    </source>
</evidence>
<organism evidence="4 5">
    <name type="scientific">Alkalilimnicola ehrlichii (strain ATCC BAA-1101 / DSM 17681 / MLHE-1)</name>
    <dbReference type="NCBI Taxonomy" id="187272"/>
    <lineage>
        <taxon>Bacteria</taxon>
        <taxon>Pseudomonadati</taxon>
        <taxon>Pseudomonadota</taxon>
        <taxon>Gammaproteobacteria</taxon>
        <taxon>Chromatiales</taxon>
        <taxon>Ectothiorhodospiraceae</taxon>
        <taxon>Alkalilimnicola</taxon>
    </lineage>
</organism>
<dbReference type="Pfam" id="PF03480">
    <property type="entry name" value="DctP"/>
    <property type="match status" value="1"/>
</dbReference>
<dbReference type="InterPro" id="IPR018389">
    <property type="entry name" value="DctP_fam"/>
</dbReference>
<dbReference type="AlphaFoldDB" id="Q0A7A4"/>
<keyword evidence="3" id="KW-0732">Signal</keyword>
<dbReference type="eggNOG" id="COG1638">
    <property type="taxonomic scope" value="Bacteria"/>
</dbReference>
<reference evidence="5" key="1">
    <citation type="submission" date="2006-08" db="EMBL/GenBank/DDBJ databases">
        <title>Complete sequence of Alkalilimnicola ehrilichei MLHE-1.</title>
        <authorList>
            <person name="Copeland A."/>
            <person name="Lucas S."/>
            <person name="Lapidus A."/>
            <person name="Barry K."/>
            <person name="Detter J.C."/>
            <person name="Glavina del Rio T."/>
            <person name="Hammon N."/>
            <person name="Israni S."/>
            <person name="Dalin E."/>
            <person name="Tice H."/>
            <person name="Pitluck S."/>
            <person name="Sims D."/>
            <person name="Brettin T."/>
            <person name="Bruce D."/>
            <person name="Han C."/>
            <person name="Tapia R."/>
            <person name="Gilna P."/>
            <person name="Schmutz J."/>
            <person name="Larimer F."/>
            <person name="Land M."/>
            <person name="Hauser L."/>
            <person name="Kyrpides N."/>
            <person name="Mikhailova N."/>
            <person name="Oremland R.S."/>
            <person name="Hoeft S.E."/>
            <person name="Switzer-Blum J."/>
            <person name="Kulp T."/>
            <person name="King G."/>
            <person name="Tabita R."/>
            <person name="Witte B."/>
            <person name="Santini J.M."/>
            <person name="Basu P."/>
            <person name="Hollibaugh J.T."/>
            <person name="Xie G."/>
            <person name="Stolz J.F."/>
            <person name="Richardson P."/>
        </authorList>
    </citation>
    <scope>NUCLEOTIDE SEQUENCE [LARGE SCALE GENOMIC DNA]</scope>
    <source>
        <strain evidence="5">ATCC BAA-1101 / DSM 17681 / MLHE-1</strain>
    </source>
</reference>
<evidence type="ECO:0000256" key="3">
    <source>
        <dbReference type="ARBA" id="ARBA00022729"/>
    </source>
</evidence>
<dbReference type="SUPFAM" id="SSF53850">
    <property type="entry name" value="Periplasmic binding protein-like II"/>
    <property type="match status" value="1"/>
</dbReference>
<keyword evidence="2" id="KW-0813">Transport</keyword>
<evidence type="ECO:0000313" key="5">
    <source>
        <dbReference type="Proteomes" id="UP000001962"/>
    </source>
</evidence>
<dbReference type="OrthoDB" id="5670809at2"/>
<proteinExistence type="inferred from homology"/>
<protein>
    <submittedName>
        <fullName evidence="4">TRAP dicarboxylate transporter-DctP subunit</fullName>
    </submittedName>
</protein>
<sequence length="355" mass="40426">MKRTSWLISTAAVTALGLSACGGDAPDTEANGEAAAPAPEMQTWRVALEEIEGSVQHRYAERFAELVEERTDDVEFVIYSYGELSPSFDEIYTQLQDGAVQFGFGSGFFGGVVPENDVFSLSFVLTDDEWTNTQILNDEAFLWSDPLQSAFRDRDVQILSLVPEGWQVWAGNVEIRSVEDFEGVRIRVMDNRLLRQTYSAYGADPTSVSYADIYGALETGSIDANIQPVFAHQEMSFYEVQDYMIFGRHKPFVAAWLANRDFWDNLSEEHRQVIREVNEELVEYIHEVQVELNDRRMDQILEARPDVEIIDIDEETREAFREASMPVRDTYVEMTGERGGQILDLLLETVEAHRD</sequence>
<dbReference type="GO" id="GO:0055085">
    <property type="term" value="P:transmembrane transport"/>
    <property type="evidence" value="ECO:0007669"/>
    <property type="project" value="InterPro"/>
</dbReference>
<dbReference type="NCBIfam" id="NF037995">
    <property type="entry name" value="TRAP_S1"/>
    <property type="match status" value="1"/>
</dbReference>
<dbReference type="PANTHER" id="PTHR33376:SF7">
    <property type="entry name" value="C4-DICARBOXYLATE-BINDING PROTEIN DCTB"/>
    <property type="match status" value="1"/>
</dbReference>
<dbReference type="EMBL" id="CP000453">
    <property type="protein sequence ID" value="ABI57283.1"/>
    <property type="molecule type" value="Genomic_DNA"/>
</dbReference>
<dbReference type="PROSITE" id="PS51257">
    <property type="entry name" value="PROKAR_LIPOPROTEIN"/>
    <property type="match status" value="1"/>
</dbReference>
<accession>Q0A7A4</accession>
<dbReference type="RefSeq" id="WP_011629677.1">
    <property type="nucleotide sequence ID" value="NC_008340.1"/>
</dbReference>
<comment type="similarity">
    <text evidence="1">Belongs to the bacterial solute-binding protein 7 family.</text>
</comment>
<dbReference type="KEGG" id="aeh:Mlg_1941"/>
<dbReference type="Proteomes" id="UP000001962">
    <property type="component" value="Chromosome"/>
</dbReference>
<name>Q0A7A4_ALKEH</name>
<keyword evidence="5" id="KW-1185">Reference proteome</keyword>
<gene>
    <name evidence="4" type="ordered locus">Mlg_1941</name>
</gene>
<dbReference type="HOGENOM" id="CLU_036176_1_0_6"/>
<dbReference type="InterPro" id="IPR038404">
    <property type="entry name" value="TRAP_DctP_sf"/>
</dbReference>